<gene>
    <name evidence="2" type="ORF">H9771_08925</name>
</gene>
<evidence type="ECO:0000313" key="2">
    <source>
        <dbReference type="EMBL" id="HJB59756.1"/>
    </source>
</evidence>
<dbReference type="Gene3D" id="3.20.20.190">
    <property type="entry name" value="Phosphatidylinositol (PI) phosphodiesterase"/>
    <property type="match status" value="2"/>
</dbReference>
<dbReference type="PANTHER" id="PTHR46211:SF14">
    <property type="entry name" value="GLYCEROPHOSPHODIESTER PHOSPHODIESTERASE"/>
    <property type="match status" value="1"/>
</dbReference>
<evidence type="ECO:0000313" key="3">
    <source>
        <dbReference type="Proteomes" id="UP000824211"/>
    </source>
</evidence>
<evidence type="ECO:0000259" key="1">
    <source>
        <dbReference type="PROSITE" id="PS51704"/>
    </source>
</evidence>
<dbReference type="Pfam" id="PF03009">
    <property type="entry name" value="GDPD"/>
    <property type="match status" value="1"/>
</dbReference>
<dbReference type="EMBL" id="DWXX01000165">
    <property type="protein sequence ID" value="HJB59756.1"/>
    <property type="molecule type" value="Genomic_DNA"/>
</dbReference>
<name>A0A9D2MGM1_9FIRM</name>
<comment type="caution">
    <text evidence="2">The sequence shown here is derived from an EMBL/GenBank/DDBJ whole genome shotgun (WGS) entry which is preliminary data.</text>
</comment>
<sequence length="350" mass="38322">MRPNIVAHRGASHLAPENTLAAFRLAAAMGVDGIEFDTLFTADGHLVVHHEYITDLHANAREVIPWCTLDQLRTLDFGSWKDPRWAGEKIPTFAEAVEACSTVSSIQVEFKSPLGANATTDQDAFAERILEEVESTGLADKIIITSFNHGILSRVKKLSPAQRVGVLTLNSVDNYLAPPPALLQALGLENGALSLENGPAGLPGEEEAVRRMLELAAAAPQDLDDENASPLRWVMDRLWALTSDHPGENLFEILLCLASQHDLASYIAALDFVPEVVSCQYHTCFRDRALVQKIEAMGIEAAPWPVDKVLDLESILDMRPTTVVTNRPERLFEMLDPGWVMPDAAAAMLT</sequence>
<reference evidence="2" key="1">
    <citation type="journal article" date="2021" name="PeerJ">
        <title>Extensive microbial diversity within the chicken gut microbiome revealed by metagenomics and culture.</title>
        <authorList>
            <person name="Gilroy R."/>
            <person name="Ravi A."/>
            <person name="Getino M."/>
            <person name="Pursley I."/>
            <person name="Horton D.L."/>
            <person name="Alikhan N.F."/>
            <person name="Baker D."/>
            <person name="Gharbi K."/>
            <person name="Hall N."/>
            <person name="Watson M."/>
            <person name="Adriaenssens E.M."/>
            <person name="Foster-Nyarko E."/>
            <person name="Jarju S."/>
            <person name="Secka A."/>
            <person name="Antonio M."/>
            <person name="Oren A."/>
            <person name="Chaudhuri R.R."/>
            <person name="La Ragione R."/>
            <person name="Hildebrand F."/>
            <person name="Pallen M.J."/>
        </authorList>
    </citation>
    <scope>NUCLEOTIDE SEQUENCE</scope>
    <source>
        <strain evidence="2">ChiHjej9B8-13557</strain>
    </source>
</reference>
<proteinExistence type="predicted"/>
<dbReference type="Proteomes" id="UP000824211">
    <property type="component" value="Unassembled WGS sequence"/>
</dbReference>
<dbReference type="SUPFAM" id="SSF51695">
    <property type="entry name" value="PLC-like phosphodiesterases"/>
    <property type="match status" value="1"/>
</dbReference>
<dbReference type="GO" id="GO:0006629">
    <property type="term" value="P:lipid metabolic process"/>
    <property type="evidence" value="ECO:0007669"/>
    <property type="project" value="InterPro"/>
</dbReference>
<dbReference type="PANTHER" id="PTHR46211">
    <property type="entry name" value="GLYCEROPHOSPHORYL DIESTER PHOSPHODIESTERASE"/>
    <property type="match status" value="1"/>
</dbReference>
<dbReference type="InterPro" id="IPR017946">
    <property type="entry name" value="PLC-like_Pdiesterase_TIM-brl"/>
</dbReference>
<protein>
    <submittedName>
        <fullName evidence="2">Glycerophosphodiester phosphodiesterase</fullName>
    </submittedName>
</protein>
<reference evidence="2" key="2">
    <citation type="submission" date="2021-04" db="EMBL/GenBank/DDBJ databases">
        <authorList>
            <person name="Gilroy R."/>
        </authorList>
    </citation>
    <scope>NUCLEOTIDE SEQUENCE</scope>
    <source>
        <strain evidence="2">ChiHjej9B8-13557</strain>
    </source>
</reference>
<organism evidence="2 3">
    <name type="scientific">Candidatus Faecalibacterium faecipullorum</name>
    <dbReference type="NCBI Taxonomy" id="2838578"/>
    <lineage>
        <taxon>Bacteria</taxon>
        <taxon>Bacillati</taxon>
        <taxon>Bacillota</taxon>
        <taxon>Clostridia</taxon>
        <taxon>Eubacteriales</taxon>
        <taxon>Oscillospiraceae</taxon>
        <taxon>Faecalibacterium</taxon>
    </lineage>
</organism>
<dbReference type="PROSITE" id="PS51704">
    <property type="entry name" value="GP_PDE"/>
    <property type="match status" value="1"/>
</dbReference>
<dbReference type="GO" id="GO:0008081">
    <property type="term" value="F:phosphoric diester hydrolase activity"/>
    <property type="evidence" value="ECO:0007669"/>
    <property type="project" value="InterPro"/>
</dbReference>
<feature type="domain" description="GP-PDE" evidence="1">
    <location>
        <begin position="3"/>
        <end position="276"/>
    </location>
</feature>
<dbReference type="InterPro" id="IPR030395">
    <property type="entry name" value="GP_PDE_dom"/>
</dbReference>
<dbReference type="AlphaFoldDB" id="A0A9D2MGM1"/>
<accession>A0A9D2MGM1</accession>